<organism evidence="12 13">
    <name type="scientific">Stackebrandtia endophytica</name>
    <dbReference type="NCBI Taxonomy" id="1496996"/>
    <lineage>
        <taxon>Bacteria</taxon>
        <taxon>Bacillati</taxon>
        <taxon>Actinomycetota</taxon>
        <taxon>Actinomycetes</taxon>
        <taxon>Glycomycetales</taxon>
        <taxon>Glycomycetaceae</taxon>
        <taxon>Stackebrandtia</taxon>
    </lineage>
</organism>
<comment type="catalytic activity">
    <reaction evidence="1">
        <text>ATP + protein L-histidine = ADP + protein N-phospho-L-histidine.</text>
        <dbReference type="EC" id="2.7.13.3"/>
    </reaction>
</comment>
<keyword evidence="8" id="KW-0902">Two-component regulatory system</keyword>
<dbReference type="PANTHER" id="PTHR24421:SF10">
    <property type="entry name" value="NITRATE_NITRITE SENSOR PROTEIN NARQ"/>
    <property type="match status" value="1"/>
</dbReference>
<dbReference type="Gene3D" id="3.30.565.10">
    <property type="entry name" value="Histidine kinase-like ATPase, C-terminal domain"/>
    <property type="match status" value="1"/>
</dbReference>
<dbReference type="InterPro" id="IPR036890">
    <property type="entry name" value="HATPase_C_sf"/>
</dbReference>
<keyword evidence="7" id="KW-0067">ATP-binding</keyword>
<name>A0A543AUB5_9ACTN</name>
<protein>
    <recommendedName>
        <fullName evidence="2">histidine kinase</fullName>
        <ecNumber evidence="2">2.7.13.3</ecNumber>
    </recommendedName>
</protein>
<dbReference type="InterPro" id="IPR050482">
    <property type="entry name" value="Sensor_HK_TwoCompSys"/>
</dbReference>
<keyword evidence="13" id="KW-1185">Reference proteome</keyword>
<gene>
    <name evidence="12" type="ORF">FB566_1671</name>
</gene>
<feature type="domain" description="Signal transduction histidine kinase subgroup 3 dimerisation and phosphoacceptor" evidence="11">
    <location>
        <begin position="180"/>
        <end position="244"/>
    </location>
</feature>
<dbReference type="GO" id="GO:0016020">
    <property type="term" value="C:membrane"/>
    <property type="evidence" value="ECO:0007669"/>
    <property type="project" value="InterPro"/>
</dbReference>
<accession>A0A543AUB5</accession>
<reference evidence="12 13" key="1">
    <citation type="submission" date="2019-06" db="EMBL/GenBank/DDBJ databases">
        <title>Sequencing the genomes of 1000 actinobacteria strains.</title>
        <authorList>
            <person name="Klenk H.-P."/>
        </authorList>
    </citation>
    <scope>NUCLEOTIDE SEQUENCE [LARGE SCALE GENOMIC DNA]</scope>
    <source>
        <strain evidence="12 13">DSM 45928</strain>
    </source>
</reference>
<keyword evidence="9" id="KW-0472">Membrane</keyword>
<evidence type="ECO:0000256" key="6">
    <source>
        <dbReference type="ARBA" id="ARBA00022777"/>
    </source>
</evidence>
<dbReference type="GO" id="GO:0046983">
    <property type="term" value="F:protein dimerization activity"/>
    <property type="evidence" value="ECO:0007669"/>
    <property type="project" value="InterPro"/>
</dbReference>
<keyword evidence="9" id="KW-1133">Transmembrane helix</keyword>
<evidence type="ECO:0000256" key="8">
    <source>
        <dbReference type="ARBA" id="ARBA00023012"/>
    </source>
</evidence>
<keyword evidence="4" id="KW-0808">Transferase</keyword>
<feature type="transmembrane region" description="Helical" evidence="9">
    <location>
        <begin position="55"/>
        <end position="75"/>
    </location>
</feature>
<proteinExistence type="predicted"/>
<evidence type="ECO:0000259" key="11">
    <source>
        <dbReference type="Pfam" id="PF07730"/>
    </source>
</evidence>
<dbReference type="Pfam" id="PF02518">
    <property type="entry name" value="HATPase_c"/>
    <property type="match status" value="1"/>
</dbReference>
<dbReference type="SUPFAM" id="SSF55874">
    <property type="entry name" value="ATPase domain of HSP90 chaperone/DNA topoisomerase II/histidine kinase"/>
    <property type="match status" value="1"/>
</dbReference>
<evidence type="ECO:0000256" key="2">
    <source>
        <dbReference type="ARBA" id="ARBA00012438"/>
    </source>
</evidence>
<keyword evidence="3" id="KW-0597">Phosphoprotein</keyword>
<evidence type="ECO:0000256" key="1">
    <source>
        <dbReference type="ARBA" id="ARBA00000085"/>
    </source>
</evidence>
<dbReference type="CDD" id="cd16917">
    <property type="entry name" value="HATPase_UhpB-NarQ-NarX-like"/>
    <property type="match status" value="1"/>
</dbReference>
<evidence type="ECO:0000259" key="10">
    <source>
        <dbReference type="Pfam" id="PF02518"/>
    </source>
</evidence>
<comment type="caution">
    <text evidence="12">The sequence shown here is derived from an EMBL/GenBank/DDBJ whole genome shotgun (WGS) entry which is preliminary data.</text>
</comment>
<feature type="domain" description="Histidine kinase/HSP90-like ATPase" evidence="10">
    <location>
        <begin position="290"/>
        <end position="377"/>
    </location>
</feature>
<evidence type="ECO:0000256" key="3">
    <source>
        <dbReference type="ARBA" id="ARBA00022553"/>
    </source>
</evidence>
<feature type="transmembrane region" description="Helical" evidence="9">
    <location>
        <begin position="32"/>
        <end position="48"/>
    </location>
</feature>
<keyword evidence="9" id="KW-0812">Transmembrane</keyword>
<feature type="transmembrane region" description="Helical" evidence="9">
    <location>
        <begin position="144"/>
        <end position="161"/>
    </location>
</feature>
<keyword evidence="6 12" id="KW-0418">Kinase</keyword>
<keyword evidence="5" id="KW-0547">Nucleotide-binding</keyword>
<dbReference type="Pfam" id="PF07730">
    <property type="entry name" value="HisKA_3"/>
    <property type="match status" value="1"/>
</dbReference>
<evidence type="ECO:0000313" key="12">
    <source>
        <dbReference type="EMBL" id="TQL76150.1"/>
    </source>
</evidence>
<dbReference type="EC" id="2.7.13.3" evidence="2"/>
<evidence type="ECO:0000256" key="7">
    <source>
        <dbReference type="ARBA" id="ARBA00022840"/>
    </source>
</evidence>
<dbReference type="InterPro" id="IPR011712">
    <property type="entry name" value="Sig_transdc_His_kin_sub3_dim/P"/>
</dbReference>
<evidence type="ECO:0000256" key="5">
    <source>
        <dbReference type="ARBA" id="ARBA00022741"/>
    </source>
</evidence>
<feature type="transmembrane region" description="Helical" evidence="9">
    <location>
        <begin position="112"/>
        <end position="132"/>
    </location>
</feature>
<dbReference type="GO" id="GO:0000155">
    <property type="term" value="F:phosphorelay sensor kinase activity"/>
    <property type="evidence" value="ECO:0007669"/>
    <property type="project" value="InterPro"/>
</dbReference>
<dbReference type="Gene3D" id="1.20.5.1930">
    <property type="match status" value="1"/>
</dbReference>
<dbReference type="Proteomes" id="UP000317043">
    <property type="component" value="Unassembled WGS sequence"/>
</dbReference>
<dbReference type="PANTHER" id="PTHR24421">
    <property type="entry name" value="NITRATE/NITRITE SENSOR PROTEIN NARX-RELATED"/>
    <property type="match status" value="1"/>
</dbReference>
<dbReference type="GO" id="GO:0005524">
    <property type="term" value="F:ATP binding"/>
    <property type="evidence" value="ECO:0007669"/>
    <property type="project" value="UniProtKB-KW"/>
</dbReference>
<evidence type="ECO:0000256" key="9">
    <source>
        <dbReference type="SAM" id="Phobius"/>
    </source>
</evidence>
<evidence type="ECO:0000313" key="13">
    <source>
        <dbReference type="Proteomes" id="UP000317043"/>
    </source>
</evidence>
<dbReference type="AlphaFoldDB" id="A0A543AUB5"/>
<evidence type="ECO:0000256" key="4">
    <source>
        <dbReference type="ARBA" id="ARBA00022679"/>
    </source>
</evidence>
<dbReference type="InterPro" id="IPR003594">
    <property type="entry name" value="HATPase_dom"/>
</dbReference>
<sequence>MRNWRRIIAATGAAALAAGAVTLPADRVGHMVTPVAGCVGFAVLLWWWPRSRGWIAAITTGVGVVSIVVTMAVSGDGRAADAEVPTTLWMMLEPAVLAVLAYLTLRWATPRVALAASGTVAVGTALQVQRYLWFDPLWERAAGSLLWLFPAMLAAGAGWYLREVAERRRVAVAEAQQAQRLDLAADLHDFVAHDVSEIVAQAQAARQVLSPDQAMLAVLERIEAAGLRALSSMDRTVGVLRQPGDAATRPTGGMADIPEIVARFSQPGGTTARLKPEQMPDAPREVAAVAHRIVVEALTNVRRHAPEADTVTVELTDESSALSVTVTDAGGRRSDGGGRASGFGLAGLTQRVEAIGGTLTAGPQGDGWRLAATLPLTGTRRGDT</sequence>
<dbReference type="InParanoid" id="A0A543AUB5"/>
<dbReference type="EMBL" id="VFOW01000001">
    <property type="protein sequence ID" value="TQL76150.1"/>
    <property type="molecule type" value="Genomic_DNA"/>
</dbReference>
<feature type="transmembrane region" description="Helical" evidence="9">
    <location>
        <begin position="87"/>
        <end position="105"/>
    </location>
</feature>
<dbReference type="RefSeq" id="WP_211347595.1">
    <property type="nucleotide sequence ID" value="NZ_JBHTGS010000001.1"/>
</dbReference>